<evidence type="ECO:0000313" key="6">
    <source>
        <dbReference type="Proteomes" id="UP000294835"/>
    </source>
</evidence>
<dbReference type="PROSITE" id="PS51257">
    <property type="entry name" value="PROKAR_LIPOPROTEIN"/>
    <property type="match status" value="1"/>
</dbReference>
<dbReference type="PROSITE" id="PS50005">
    <property type="entry name" value="TPR"/>
    <property type="match status" value="1"/>
</dbReference>
<dbReference type="Proteomes" id="UP000294835">
    <property type="component" value="Unassembled WGS sequence"/>
</dbReference>
<dbReference type="SUPFAM" id="SSF48452">
    <property type="entry name" value="TPR-like"/>
    <property type="match status" value="4"/>
</dbReference>
<evidence type="ECO:0000256" key="3">
    <source>
        <dbReference type="PROSITE-ProRule" id="PRU00339"/>
    </source>
</evidence>
<dbReference type="Gene3D" id="1.25.40.10">
    <property type="entry name" value="Tetratricopeptide repeat domain"/>
    <property type="match status" value="4"/>
</dbReference>
<evidence type="ECO:0000256" key="2">
    <source>
        <dbReference type="ARBA" id="ARBA00022803"/>
    </source>
</evidence>
<sequence>MRVFSRLLPAALLSTTLMLSACQSEEEKAEGHYQTALDLIAEQDYDRAIVELRNVFQNDAGHLEARRTLAEVLLQQRGDRQGAYSQYLRIAEQYPDDLEARIALTELAFASNLWEEVERHGQRAEELAPEEPRVKAIATIRTYRAAALAEDEPARREAARQADDQLAEQPESFPLRMIVIDNALREGDLSRALAEIDKVIALAPDDPRYYRERLRVLAQIGDMEAIEAQLREMVERFPEDTNNKATLVRFYLSRQDFDAAEGFLRDLAEAAPADEPGPTIDLIRFLAEVRGVEAARVEIDKAIAERPDPVPFLVLRAGLDFAAGQRDEAIATMQGALEGAEPSEQTHNIKITLARMLLTTGNEVGARTLVEEVLTEEVNHPEALKMQAAWQIEADDTDAAIAALRTALDSAPEDAQAMTLMAEAYSRSGRPELARDFLALAVEASGNAPAETIRYARLLIGEERYLPAEDILINALRLAPDNRDLLVMLGQLYLRMEDFGRAQNVADTLRRQGDEAAVQAANAIEAERLNRQSGAEEAMAYLEQLANAADATLANRIALIRARIGTGDTEAALEQAQALKAENPDNEALDIVLATAQAVNGNLSEAEAIYRGLLDRNPARPGVWLELSRLQQRQGDREGAKTTIAEALSSAPENPQLLWAQASFLEQDGDIDGALAIYENLYERSSGSAVVANNLASLLATYREDDESLERAWTIARRFNDTEIPAMQDTYGWIAHRRGESAEALPYLEAAAQGLPNDPLVQYHLGQVYFALGRRDDALAQFRKAVEIAGPGDQRAQIEAARAQIQELSAVAPEN</sequence>
<evidence type="ECO:0000313" key="5">
    <source>
        <dbReference type="EMBL" id="TCP39560.1"/>
    </source>
</evidence>
<keyword evidence="1" id="KW-0677">Repeat</keyword>
<feature type="signal peptide" evidence="4">
    <location>
        <begin position="1"/>
        <end position="21"/>
    </location>
</feature>
<reference evidence="5 6" key="1">
    <citation type="submission" date="2019-03" db="EMBL/GenBank/DDBJ databases">
        <title>Genomic Encyclopedia of Type Strains, Phase IV (KMG-IV): sequencing the most valuable type-strain genomes for metagenomic binning, comparative biology and taxonomic classification.</title>
        <authorList>
            <person name="Goeker M."/>
        </authorList>
    </citation>
    <scope>NUCLEOTIDE SEQUENCE [LARGE SCALE GENOMIC DNA]</scope>
    <source>
        <strain evidence="5 6">DSM 18063</strain>
    </source>
</reference>
<evidence type="ECO:0000256" key="1">
    <source>
        <dbReference type="ARBA" id="ARBA00022737"/>
    </source>
</evidence>
<dbReference type="Pfam" id="PF14559">
    <property type="entry name" value="TPR_19"/>
    <property type="match status" value="4"/>
</dbReference>
<dbReference type="AlphaFoldDB" id="A0A4R2PUC7"/>
<dbReference type="InterPro" id="IPR011990">
    <property type="entry name" value="TPR-like_helical_dom_sf"/>
</dbReference>
<keyword evidence="6" id="KW-1185">Reference proteome</keyword>
<evidence type="ECO:0000256" key="4">
    <source>
        <dbReference type="SAM" id="SignalP"/>
    </source>
</evidence>
<dbReference type="PANTHER" id="PTHR45586:SF1">
    <property type="entry name" value="LIPOPOLYSACCHARIDE ASSEMBLY PROTEIN B"/>
    <property type="match status" value="1"/>
</dbReference>
<dbReference type="Pfam" id="PF13432">
    <property type="entry name" value="TPR_16"/>
    <property type="match status" value="1"/>
</dbReference>
<proteinExistence type="predicted"/>
<organism evidence="5 6">
    <name type="scientific">Rhodovulum marinum</name>
    <dbReference type="NCBI Taxonomy" id="320662"/>
    <lineage>
        <taxon>Bacteria</taxon>
        <taxon>Pseudomonadati</taxon>
        <taxon>Pseudomonadota</taxon>
        <taxon>Alphaproteobacteria</taxon>
        <taxon>Rhodobacterales</taxon>
        <taxon>Paracoccaceae</taxon>
        <taxon>Rhodovulum</taxon>
    </lineage>
</organism>
<dbReference type="InterPro" id="IPR051012">
    <property type="entry name" value="CellSynth/LPSAsmb/PSIAsmb"/>
</dbReference>
<name>A0A4R2PUC7_9RHOB</name>
<dbReference type="SMART" id="SM00028">
    <property type="entry name" value="TPR"/>
    <property type="match status" value="6"/>
</dbReference>
<comment type="caution">
    <text evidence="5">The sequence shown here is derived from an EMBL/GenBank/DDBJ whole genome shotgun (WGS) entry which is preliminary data.</text>
</comment>
<dbReference type="EMBL" id="SLXP01000011">
    <property type="protein sequence ID" value="TCP39560.1"/>
    <property type="molecule type" value="Genomic_DNA"/>
</dbReference>
<protein>
    <submittedName>
        <fullName evidence="5">Flp pilus assembly protein TadD</fullName>
    </submittedName>
</protein>
<keyword evidence="2 3" id="KW-0802">TPR repeat</keyword>
<keyword evidence="4" id="KW-0732">Signal</keyword>
<accession>A0A4R2PUC7</accession>
<feature type="chain" id="PRO_5020180223" evidence="4">
    <location>
        <begin position="22"/>
        <end position="815"/>
    </location>
</feature>
<gene>
    <name evidence="5" type="ORF">EV662_11140</name>
</gene>
<dbReference type="PANTHER" id="PTHR45586">
    <property type="entry name" value="TPR REPEAT-CONTAINING PROTEIN PA4667"/>
    <property type="match status" value="1"/>
</dbReference>
<feature type="repeat" description="TPR" evidence="3">
    <location>
        <begin position="759"/>
        <end position="792"/>
    </location>
</feature>
<dbReference type="InterPro" id="IPR019734">
    <property type="entry name" value="TPR_rpt"/>
</dbReference>